<protein>
    <submittedName>
        <fullName evidence="1">Uncharacterized protein</fullName>
    </submittedName>
</protein>
<proteinExistence type="predicted"/>
<organism evidence="1 2">
    <name type="scientific">Enterococcus alcedinis</name>
    <dbReference type="NCBI Taxonomy" id="1274384"/>
    <lineage>
        <taxon>Bacteria</taxon>
        <taxon>Bacillati</taxon>
        <taxon>Bacillota</taxon>
        <taxon>Bacilli</taxon>
        <taxon>Lactobacillales</taxon>
        <taxon>Enterococcaceae</taxon>
        <taxon>Enterococcus</taxon>
    </lineage>
</organism>
<comment type="caution">
    <text evidence="1">The sequence shown here is derived from an EMBL/GenBank/DDBJ whole genome shotgun (WGS) entry which is preliminary data.</text>
</comment>
<dbReference type="Proteomes" id="UP000622610">
    <property type="component" value="Unassembled WGS sequence"/>
</dbReference>
<dbReference type="AlphaFoldDB" id="A0A917JFG4"/>
<evidence type="ECO:0000313" key="2">
    <source>
        <dbReference type="Proteomes" id="UP000622610"/>
    </source>
</evidence>
<reference evidence="1" key="2">
    <citation type="submission" date="2020-09" db="EMBL/GenBank/DDBJ databases">
        <authorList>
            <person name="Sun Q."/>
            <person name="Sedlacek I."/>
        </authorList>
    </citation>
    <scope>NUCLEOTIDE SEQUENCE</scope>
    <source>
        <strain evidence="1">CCM 8433</strain>
    </source>
</reference>
<sequence length="74" mass="9133">MRESVDTLVKAWYDFEGAYIQVFFEDMLTVEKYNQIECMKLHYFLSHEKNHLDVWVYNSELRKEEYKECLQLTN</sequence>
<name>A0A917JFG4_9ENTE</name>
<evidence type="ECO:0000313" key="1">
    <source>
        <dbReference type="EMBL" id="GGI65102.1"/>
    </source>
</evidence>
<keyword evidence="2" id="KW-1185">Reference proteome</keyword>
<reference evidence="1" key="1">
    <citation type="journal article" date="2014" name="Int. J. Syst. Evol. Microbiol.">
        <title>Complete genome sequence of Corynebacterium casei LMG S-19264T (=DSM 44701T), isolated from a smear-ripened cheese.</title>
        <authorList>
            <consortium name="US DOE Joint Genome Institute (JGI-PGF)"/>
            <person name="Walter F."/>
            <person name="Albersmeier A."/>
            <person name="Kalinowski J."/>
            <person name="Ruckert C."/>
        </authorList>
    </citation>
    <scope>NUCLEOTIDE SEQUENCE</scope>
    <source>
        <strain evidence="1">CCM 8433</strain>
    </source>
</reference>
<accession>A0A917JFG4</accession>
<gene>
    <name evidence="1" type="ORF">GCM10011482_07560</name>
</gene>
<dbReference type="EMBL" id="BMDT01000002">
    <property type="protein sequence ID" value="GGI65102.1"/>
    <property type="molecule type" value="Genomic_DNA"/>
</dbReference>